<comment type="caution">
    <text evidence="1">The sequence shown here is derived from an EMBL/GenBank/DDBJ whole genome shotgun (WGS) entry which is preliminary data.</text>
</comment>
<dbReference type="Proteomes" id="UP001227268">
    <property type="component" value="Unassembled WGS sequence"/>
</dbReference>
<dbReference type="EMBL" id="JASBWT010000005">
    <property type="protein sequence ID" value="KAJ9104593.1"/>
    <property type="molecule type" value="Genomic_DNA"/>
</dbReference>
<accession>A0ACC2VZH2</accession>
<evidence type="ECO:0000313" key="1">
    <source>
        <dbReference type="EMBL" id="KAJ9104593.1"/>
    </source>
</evidence>
<proteinExistence type="predicted"/>
<protein>
    <submittedName>
        <fullName evidence="1">Uncharacterized protein</fullName>
    </submittedName>
</protein>
<name>A0ACC2VZH2_9TREE</name>
<organism evidence="1 2">
    <name type="scientific">Naganishia friedmannii</name>
    <dbReference type="NCBI Taxonomy" id="89922"/>
    <lineage>
        <taxon>Eukaryota</taxon>
        <taxon>Fungi</taxon>
        <taxon>Dikarya</taxon>
        <taxon>Basidiomycota</taxon>
        <taxon>Agaricomycotina</taxon>
        <taxon>Tremellomycetes</taxon>
        <taxon>Filobasidiales</taxon>
        <taxon>Filobasidiaceae</taxon>
        <taxon>Naganishia</taxon>
    </lineage>
</organism>
<sequence>MDNLYIDALGIAEDIDLWKSKGAKRRDPPQSTLRPMESSEARIIVTAVRQAVNESHTGVILKLLKRIKITQAPEVHAEFLRFKGYMMIRQVLEMADINEAILQLALEAIDKWQPRYGNSVQESGLPDIIEKLSLSRGEAIQILAKNLISRWALLPMHYVLPALSGSAKFEKPKEDDEIDTKPRWSEETRPIEFSPAPVVRPTFSVKVTLRDTPPPLQDKGKSPARGTADQQAKLESILAAAKGDLLSDKESDSSQTRESSSRVGQVLKADRHNKKRRLTSEEMKDQHLKVLIKELVIRNMSKHKQEIDNRDTFKKHAKECSDLLFKKEQRNDSYSRSSYESLTEEKQKQMKNFIKMFSAKVVKGLVERRTSVRPSHRGAKRQDSHSEPSSSFCTPHEGDVSLLVAEAQNPSQGEERKSTGLENGSSHSQRPSQRFA</sequence>
<keyword evidence="2" id="KW-1185">Reference proteome</keyword>
<evidence type="ECO:0000313" key="2">
    <source>
        <dbReference type="Proteomes" id="UP001227268"/>
    </source>
</evidence>
<reference evidence="1" key="1">
    <citation type="submission" date="2023-04" db="EMBL/GenBank/DDBJ databases">
        <title>Draft Genome sequencing of Naganishia species isolated from polar environments using Oxford Nanopore Technology.</title>
        <authorList>
            <person name="Leo P."/>
            <person name="Venkateswaran K."/>
        </authorList>
    </citation>
    <scope>NUCLEOTIDE SEQUENCE</scope>
    <source>
        <strain evidence="1">MNA-CCFEE 5423</strain>
    </source>
</reference>
<gene>
    <name evidence="1" type="ORF">QFC21_002091</name>
</gene>